<dbReference type="EMBL" id="BJYG01000007">
    <property type="protein sequence ID" value="GEN62642.1"/>
    <property type="molecule type" value="Genomic_DNA"/>
</dbReference>
<evidence type="ECO:0000256" key="1">
    <source>
        <dbReference type="SAM" id="Phobius"/>
    </source>
</evidence>
<dbReference type="Proteomes" id="UP000321746">
    <property type="component" value="Unassembled WGS sequence"/>
</dbReference>
<reference evidence="2 3" key="1">
    <citation type="submission" date="2019-07" db="EMBL/GenBank/DDBJ databases">
        <title>Whole genome shotgun sequence of Acetobacter oeni NBRC 105207.</title>
        <authorList>
            <person name="Hosoyama A."/>
            <person name="Uohara A."/>
            <person name="Ohji S."/>
            <person name="Ichikawa N."/>
        </authorList>
    </citation>
    <scope>NUCLEOTIDE SEQUENCE [LARGE SCALE GENOMIC DNA]</scope>
    <source>
        <strain evidence="2 3">NBRC 105207</strain>
    </source>
</reference>
<organism evidence="2 3">
    <name type="scientific">Acetobacter oeni</name>
    <dbReference type="NCBI Taxonomy" id="304077"/>
    <lineage>
        <taxon>Bacteria</taxon>
        <taxon>Pseudomonadati</taxon>
        <taxon>Pseudomonadota</taxon>
        <taxon>Alphaproteobacteria</taxon>
        <taxon>Acetobacterales</taxon>
        <taxon>Acetobacteraceae</taxon>
        <taxon>Acetobacter</taxon>
    </lineage>
</organism>
<keyword evidence="1" id="KW-0812">Transmembrane</keyword>
<gene>
    <name evidence="2" type="ORF">AOE01nite_08660</name>
</gene>
<accession>A0A511XI69</accession>
<keyword evidence="3" id="KW-1185">Reference proteome</keyword>
<evidence type="ECO:0000313" key="3">
    <source>
        <dbReference type="Proteomes" id="UP000321746"/>
    </source>
</evidence>
<keyword evidence="1" id="KW-0472">Membrane</keyword>
<dbReference type="AlphaFoldDB" id="A0A511XI69"/>
<proteinExistence type="predicted"/>
<evidence type="ECO:0000313" key="2">
    <source>
        <dbReference type="EMBL" id="GEN62642.1"/>
    </source>
</evidence>
<name>A0A511XI69_9PROT</name>
<sequence length="77" mass="9150">MLIPLLREAYNFDDVRYYLFGFPAYAFVLSLSHTMKGKKSWQKDDINRFSRKFSQIPKCRMRDARGQTVHESSDIAR</sequence>
<comment type="caution">
    <text evidence="2">The sequence shown here is derived from an EMBL/GenBank/DDBJ whole genome shotgun (WGS) entry which is preliminary data.</text>
</comment>
<protein>
    <submittedName>
        <fullName evidence="2">Uncharacterized protein</fullName>
    </submittedName>
</protein>
<keyword evidence="1" id="KW-1133">Transmembrane helix</keyword>
<feature type="transmembrane region" description="Helical" evidence="1">
    <location>
        <begin position="15"/>
        <end position="33"/>
    </location>
</feature>